<proteinExistence type="predicted"/>
<name>A0ABW7FS32_9BURK</name>
<sequence>MASTMLHTEPLLYFGKLPSRGDFVRSSRGQGLLNILDRWLSGGIEAMARDPRWKEVYDQSHPMHFAFLGPRNSYGWAGHLLASHDASGRRFPFIVGSRVESSQPSAALAYAPLVLSPLWQGFSHYAQRAQLDPDAAPLLLQYNQAEVEVDLALEPHMQRLNELLQATTVGELQQQLQRDGHVLSLKRTVLALGLLLQPLPSSGQRSLDRGLRLPLPQDPLTRTAVASLWMTMVSSFLQRADFELALFMPQSQAEPAELIVGFDGASARILQAVLDPAFAPEVLIDVRDADWVDEHLGNDYALHKLASYLDQDQLSLQQMMLTFKEVFLGH</sequence>
<accession>A0ABW7FS32</accession>
<dbReference type="EMBL" id="JBIGHZ010000001">
    <property type="protein sequence ID" value="MFG6447139.1"/>
    <property type="molecule type" value="Genomic_DNA"/>
</dbReference>
<reference evidence="1 2" key="1">
    <citation type="submission" date="2024-08" db="EMBL/GenBank/DDBJ databases">
        <authorList>
            <person name="Lu H."/>
        </authorList>
    </citation>
    <scope>NUCLEOTIDE SEQUENCE [LARGE SCALE GENOMIC DNA]</scope>
    <source>
        <strain evidence="1 2">BYS180W</strain>
    </source>
</reference>
<evidence type="ECO:0000313" key="1">
    <source>
        <dbReference type="EMBL" id="MFG6447139.1"/>
    </source>
</evidence>
<protein>
    <submittedName>
        <fullName evidence="1">Type VI secretion system-associated protein TagF</fullName>
    </submittedName>
</protein>
<dbReference type="NCBIfam" id="TIGR03373">
    <property type="entry name" value="VI_minor_4"/>
    <property type="match status" value="1"/>
</dbReference>
<gene>
    <name evidence="1" type="primary">tagF</name>
    <name evidence="1" type="ORF">ACG0Z6_02650</name>
</gene>
<dbReference type="InterPro" id="IPR017748">
    <property type="entry name" value="TagF"/>
</dbReference>
<keyword evidence="2" id="KW-1185">Reference proteome</keyword>
<evidence type="ECO:0000313" key="2">
    <source>
        <dbReference type="Proteomes" id="UP001606099"/>
    </source>
</evidence>
<comment type="caution">
    <text evidence="1">The sequence shown here is derived from an EMBL/GenBank/DDBJ whole genome shotgun (WGS) entry which is preliminary data.</text>
</comment>
<dbReference type="Proteomes" id="UP001606099">
    <property type="component" value="Unassembled WGS sequence"/>
</dbReference>
<dbReference type="RefSeq" id="WP_394458512.1">
    <property type="nucleotide sequence ID" value="NZ_JBIGHZ010000001.1"/>
</dbReference>
<organism evidence="1 2">
    <name type="scientific">Roseateles rivi</name>
    <dbReference type="NCBI Taxonomy" id="3299028"/>
    <lineage>
        <taxon>Bacteria</taxon>
        <taxon>Pseudomonadati</taxon>
        <taxon>Pseudomonadota</taxon>
        <taxon>Betaproteobacteria</taxon>
        <taxon>Burkholderiales</taxon>
        <taxon>Sphaerotilaceae</taxon>
        <taxon>Roseateles</taxon>
    </lineage>
</organism>
<dbReference type="Pfam" id="PF09867">
    <property type="entry name" value="TagF_N"/>
    <property type="match status" value="1"/>
</dbReference>
<dbReference type="InterPro" id="IPR038225">
    <property type="entry name" value="TagF_sf"/>
</dbReference>
<dbReference type="Gene3D" id="3.40.1730.10">
    <property type="entry name" value="pa0076 domain"/>
    <property type="match status" value="1"/>
</dbReference>